<dbReference type="Gene3D" id="2.60.40.10">
    <property type="entry name" value="Immunoglobulins"/>
    <property type="match status" value="1"/>
</dbReference>
<protein>
    <recommendedName>
        <fullName evidence="4">Malectin domain-containing protein</fullName>
    </recommendedName>
</protein>
<feature type="region of interest" description="Disordered" evidence="1">
    <location>
        <begin position="319"/>
        <end position="358"/>
    </location>
</feature>
<sequence>MLFCSLHYGVGDVFDPTARLMGVDAPNYLARVNFGPERTRAVPGYAKDSGLSFGPRTAGLSYGWTENEPESGKVRRSLRSQDDRYDSFLVTPASGATWELDAPNGIYTVRIASGDARSTKGSFAFSVEGITAINGSVSKQQRWLETTLTVAVTDGRLTVESLAGAKPGKINFIDVAVSGSQELSSPAVPPAATSGNGRAVEGPVLGSLTLVNAQTDQDIALLSDGATLDLASIGNQLTLRANAVGAIGSVQFVLDGGTPTIDSAAPFAIAGDLAGDYLAWTPTIGAHTLVVTPFSGPGGTDVAGAAYTVIFTVVDSGPVSPPPVSPPPPESPPPVSPPPPPVSPPPVSPPVSPPPVTSGININFQPSTASTVSGYQVDSGGLYGDRNGLTYGWTTSHTDSAIDRDVAADQLVDTYVAVKAGARWELAVPNGQYTVKVSVGDAAAATRQNLWVENVWHYNYVNLAANQFAAVPVNVTVTDGRLSLAIGGAATGATRINYIEVTSATTSPPVSPPPVSPPPVSPPPVSPPPVSPPPVSPPPPPPVSPPVSPPPVTSGININFQPSTASTVSGYQVDSGGLYGDRNGLTYGWTTSHTDSAIDRDVAADQLVDTYVAVKAGARWELAVPNGQYTVKVSVGDAAAATRQNLWVENVWHYNYVNLAANQFAAVPVNVTVTDGRLSLAIGGAATGATRINYIEVTSATTSPPVSPPPVSPPPVSPPPVSPPPVSPPPASPPPVSPPPVSPPSGAVPIKVNFQPATAPTAAGYVIDSGEVYGSRGTLSYGWSTSHTDAVFDRNVNADQVLDTQVAVKAASKWELAVPNGQYTVAVGVGDSSAASRDNVWIEGNWHYQYVTLGANQFLKNPKVVTVNDGRLTLEFGQSPTGETRMTSIEVLAVSPPPSPPSGPPSPPALNAIGLSLINSTTDQSLGALTNNMTIDMRQVGSRLNIEAVPASPVGSLVFYIDGKNVTTQTDTPYSLGEDPGYRKFSDWTPTAGAHELRVVPYTGADGTGTAGEATVIRFTVIDLNGSAQTPTALPVGFNWTTVTNGPVNRAESLGTLVNGKLYVFGGLDGSVVPGTANFVAMKRADVFNPATNTWTRIADVPEALTHTSSVVVGDAIWFVGGYTGNQPVGGGHNRVNIYNTTTNAWSRGPNLPVAQGAGGATVIGNTIYFVAGTNAARTASVGDTYKLNLSQQSQGWKKVASLPTPRNHLAVYAIGGKLYAIGGQTGQQSTNAPLSLVHQYDPLTNVWKQVASLPSARTHTTNAVFAYRGRMVIVGGENGYDNPQRDLLAYDPAYDTWTIIGQLPENRSTAVAGLLPDGRFISSTGNNPGASKTTWIGSPVFA</sequence>
<feature type="region of interest" description="Disordered" evidence="1">
    <location>
        <begin position="504"/>
        <end position="556"/>
    </location>
</feature>
<dbReference type="SUPFAM" id="SSF50965">
    <property type="entry name" value="Galactose oxidase, central domain"/>
    <property type="match status" value="1"/>
</dbReference>
<dbReference type="InterPro" id="IPR008979">
    <property type="entry name" value="Galactose-bd-like_sf"/>
</dbReference>
<dbReference type="PANTHER" id="PTHR46773:SF5">
    <property type="entry name" value="OS04G0487100 PROTEIN"/>
    <property type="match status" value="1"/>
</dbReference>
<evidence type="ECO:0000256" key="1">
    <source>
        <dbReference type="SAM" id="MobiDB-lite"/>
    </source>
</evidence>
<reference evidence="2 3" key="1">
    <citation type="submission" date="2020-10" db="EMBL/GenBank/DDBJ databases">
        <title>Wide distribution of Phycisphaera-like planctomycetes from WD2101 soil group in peatlands and genome analysis of the first cultivated representative.</title>
        <authorList>
            <person name="Dedysh S.N."/>
            <person name="Beletsky A.V."/>
            <person name="Ivanova A."/>
            <person name="Kulichevskaya I.S."/>
            <person name="Suzina N.E."/>
            <person name="Philippov D.A."/>
            <person name="Rakitin A.L."/>
            <person name="Mardanov A.V."/>
            <person name="Ravin N.V."/>
        </authorList>
    </citation>
    <scope>NUCLEOTIDE SEQUENCE [LARGE SCALE GENOMIC DNA]</scope>
    <source>
        <strain evidence="2 3">M1803</strain>
    </source>
</reference>
<dbReference type="KEGG" id="hbs:IPV69_00935"/>
<evidence type="ECO:0000313" key="3">
    <source>
        <dbReference type="Proteomes" id="UP000593765"/>
    </source>
</evidence>
<keyword evidence="3" id="KW-1185">Reference proteome</keyword>
<feature type="compositionally biased region" description="Pro residues" evidence="1">
    <location>
        <begin position="319"/>
        <end position="356"/>
    </location>
</feature>
<organism evidence="2 3">
    <name type="scientific">Humisphaera borealis</name>
    <dbReference type="NCBI Taxonomy" id="2807512"/>
    <lineage>
        <taxon>Bacteria</taxon>
        <taxon>Pseudomonadati</taxon>
        <taxon>Planctomycetota</taxon>
        <taxon>Phycisphaerae</taxon>
        <taxon>Tepidisphaerales</taxon>
        <taxon>Tepidisphaeraceae</taxon>
        <taxon>Humisphaera</taxon>
    </lineage>
</organism>
<dbReference type="PANTHER" id="PTHR46773">
    <property type="match status" value="1"/>
</dbReference>
<dbReference type="Gene3D" id="2.60.120.430">
    <property type="entry name" value="Galactose-binding lectin"/>
    <property type="match status" value="4"/>
</dbReference>
<dbReference type="RefSeq" id="WP_206293035.1">
    <property type="nucleotide sequence ID" value="NZ_CP063458.1"/>
</dbReference>
<dbReference type="SMART" id="SM00612">
    <property type="entry name" value="Kelch"/>
    <property type="match status" value="5"/>
</dbReference>
<dbReference type="InterPro" id="IPR006652">
    <property type="entry name" value="Kelch_1"/>
</dbReference>
<proteinExistence type="predicted"/>
<evidence type="ECO:0008006" key="4">
    <source>
        <dbReference type="Google" id="ProtNLM"/>
    </source>
</evidence>
<name>A0A7M2WX37_9BACT</name>
<dbReference type="InterPro" id="IPR011043">
    <property type="entry name" value="Gal_Oxase/kelch_b-propeller"/>
</dbReference>
<feature type="region of interest" description="Disordered" evidence="1">
    <location>
        <begin position="700"/>
        <end position="743"/>
    </location>
</feature>
<dbReference type="InterPro" id="IPR053256">
    <property type="entry name" value="Kelch_repeat-containing"/>
</dbReference>
<accession>A0A7M2WX37</accession>
<dbReference type="SUPFAM" id="SSF117281">
    <property type="entry name" value="Kelch motif"/>
    <property type="match status" value="1"/>
</dbReference>
<dbReference type="Pfam" id="PF01344">
    <property type="entry name" value="Kelch_1"/>
    <property type="match status" value="1"/>
</dbReference>
<dbReference type="EMBL" id="CP063458">
    <property type="protein sequence ID" value="QOV89969.1"/>
    <property type="molecule type" value="Genomic_DNA"/>
</dbReference>
<dbReference type="InterPro" id="IPR015915">
    <property type="entry name" value="Kelch-typ_b-propeller"/>
</dbReference>
<evidence type="ECO:0000313" key="2">
    <source>
        <dbReference type="EMBL" id="QOV89969.1"/>
    </source>
</evidence>
<feature type="compositionally biased region" description="Pro residues" evidence="1">
    <location>
        <begin position="509"/>
        <end position="552"/>
    </location>
</feature>
<dbReference type="Gene3D" id="2.120.10.80">
    <property type="entry name" value="Kelch-type beta propeller"/>
    <property type="match status" value="2"/>
</dbReference>
<gene>
    <name evidence="2" type="ORF">IPV69_00935</name>
</gene>
<dbReference type="Proteomes" id="UP000593765">
    <property type="component" value="Chromosome"/>
</dbReference>
<dbReference type="InterPro" id="IPR013783">
    <property type="entry name" value="Ig-like_fold"/>
</dbReference>
<dbReference type="Pfam" id="PF24681">
    <property type="entry name" value="Kelch_KLHDC2_KLHL20_DRC7"/>
    <property type="match status" value="1"/>
</dbReference>
<dbReference type="SUPFAM" id="SSF49785">
    <property type="entry name" value="Galactose-binding domain-like"/>
    <property type="match status" value="4"/>
</dbReference>
<feature type="compositionally biased region" description="Pro residues" evidence="1">
    <location>
        <begin position="705"/>
        <end position="743"/>
    </location>
</feature>